<dbReference type="AlphaFoldDB" id="A0A2H3JD22"/>
<dbReference type="Pfam" id="PF14027">
    <property type="entry name" value="Questin_oxidase"/>
    <property type="match status" value="1"/>
</dbReference>
<evidence type="ECO:0000256" key="2">
    <source>
        <dbReference type="SAM" id="MobiDB-lite"/>
    </source>
</evidence>
<keyword evidence="4" id="KW-1185">Reference proteome</keyword>
<dbReference type="OrthoDB" id="10004862at2759"/>
<reference evidence="3 4" key="1">
    <citation type="journal article" date="2012" name="Science">
        <title>The Paleozoic origin of enzymatic lignin decomposition reconstructed from 31 fungal genomes.</title>
        <authorList>
            <person name="Floudas D."/>
            <person name="Binder M."/>
            <person name="Riley R."/>
            <person name="Barry K."/>
            <person name="Blanchette R.A."/>
            <person name="Henrissat B."/>
            <person name="Martinez A.T."/>
            <person name="Otillar R."/>
            <person name="Spatafora J.W."/>
            <person name="Yadav J.S."/>
            <person name="Aerts A."/>
            <person name="Benoit I."/>
            <person name="Boyd A."/>
            <person name="Carlson A."/>
            <person name="Copeland A."/>
            <person name="Coutinho P.M."/>
            <person name="de Vries R.P."/>
            <person name="Ferreira P."/>
            <person name="Findley K."/>
            <person name="Foster B."/>
            <person name="Gaskell J."/>
            <person name="Glotzer D."/>
            <person name="Gorecki P."/>
            <person name="Heitman J."/>
            <person name="Hesse C."/>
            <person name="Hori C."/>
            <person name="Igarashi K."/>
            <person name="Jurgens J.A."/>
            <person name="Kallen N."/>
            <person name="Kersten P."/>
            <person name="Kohler A."/>
            <person name="Kuees U."/>
            <person name="Kumar T.K.A."/>
            <person name="Kuo A."/>
            <person name="LaButti K."/>
            <person name="Larrondo L.F."/>
            <person name="Lindquist E."/>
            <person name="Ling A."/>
            <person name="Lombard V."/>
            <person name="Lucas S."/>
            <person name="Lundell T."/>
            <person name="Martin R."/>
            <person name="McLaughlin D.J."/>
            <person name="Morgenstern I."/>
            <person name="Morin E."/>
            <person name="Murat C."/>
            <person name="Nagy L.G."/>
            <person name="Nolan M."/>
            <person name="Ohm R.A."/>
            <person name="Patyshakuliyeva A."/>
            <person name="Rokas A."/>
            <person name="Ruiz-Duenas F.J."/>
            <person name="Sabat G."/>
            <person name="Salamov A."/>
            <person name="Samejima M."/>
            <person name="Schmutz J."/>
            <person name="Slot J.C."/>
            <person name="St John F."/>
            <person name="Stenlid J."/>
            <person name="Sun H."/>
            <person name="Sun S."/>
            <person name="Syed K."/>
            <person name="Tsang A."/>
            <person name="Wiebenga A."/>
            <person name="Young D."/>
            <person name="Pisabarro A."/>
            <person name="Eastwood D.C."/>
            <person name="Martin F."/>
            <person name="Cullen D."/>
            <person name="Grigoriev I.V."/>
            <person name="Hibbett D.S."/>
        </authorList>
    </citation>
    <scope>NUCLEOTIDE SEQUENCE [LARGE SCALE GENOMIC DNA]</scope>
    <source>
        <strain evidence="3 4">MD-104</strain>
    </source>
</reference>
<feature type="region of interest" description="Disordered" evidence="2">
    <location>
        <begin position="198"/>
        <end position="222"/>
    </location>
</feature>
<proteinExistence type="predicted"/>
<gene>
    <name evidence="3" type="ORF">WOLCODRAFT_136691</name>
</gene>
<name>A0A2H3JD22_WOLCO</name>
<dbReference type="GO" id="GO:0016491">
    <property type="term" value="F:oxidoreductase activity"/>
    <property type="evidence" value="ECO:0007669"/>
    <property type="project" value="UniProtKB-KW"/>
</dbReference>
<sequence>MTTGIGTLPPTIRQGILNVPGATAESKAVVERLLEEDRNLHHCFFGNVGLHNHLSHHLLAAYDLGAPAQLLQDIYEKEKRRLSPIHLTDRKKGIVEEQPVVLTSQNYVQYLGQEKYYARFLEFFASEIAGLGTSEVLEIYIFAPSANGNGAHMLLRFVGGAVHPFIQTGYGVEFGSSAMVAQALAQTAVHSPFAPEIFDLTPQDEPQQKPSQADDNTHRQPPRGRSLLAILREAYDSSVMAPVMPYDPNALLSARIRDARAKPGLADEIQRLSAQWQVDARGGQAELDAKIEELLWATTLLLAGTGRRGRAPRLDFFLMHMLNASLFVPSLLRAVPTAASRATMLRALVPVLLMYLTLRGRPRIDAGLLMSYTDTPVPPAVEGATIPQPDGSAIGDPRDATTVNPWPAIVASVLHAPDSHTLKAIRALYYSAQKYGTTPPGGAIGAFDEEGRETHEGMAQVDGTIFIRAAGVVMDTLGWVTHGQKAGGWDTSALGWDDAWKE</sequence>
<dbReference type="PANTHER" id="PTHR35870">
    <property type="entry name" value="PROTEIN, PUTATIVE (AFU_ORTHOLOGUE AFUA_5G03330)-RELATED"/>
    <property type="match status" value="1"/>
</dbReference>
<evidence type="ECO:0000313" key="4">
    <source>
        <dbReference type="Proteomes" id="UP000218811"/>
    </source>
</evidence>
<feature type="compositionally biased region" description="Polar residues" evidence="2">
    <location>
        <begin position="204"/>
        <end position="214"/>
    </location>
</feature>
<evidence type="ECO:0000256" key="1">
    <source>
        <dbReference type="ARBA" id="ARBA00023002"/>
    </source>
</evidence>
<accession>A0A2H3JD22</accession>
<organism evidence="3 4">
    <name type="scientific">Wolfiporia cocos (strain MD-104)</name>
    <name type="common">Brown rot fungus</name>
    <dbReference type="NCBI Taxonomy" id="742152"/>
    <lineage>
        <taxon>Eukaryota</taxon>
        <taxon>Fungi</taxon>
        <taxon>Dikarya</taxon>
        <taxon>Basidiomycota</taxon>
        <taxon>Agaricomycotina</taxon>
        <taxon>Agaricomycetes</taxon>
        <taxon>Polyporales</taxon>
        <taxon>Phaeolaceae</taxon>
        <taxon>Wolfiporia</taxon>
    </lineage>
</organism>
<evidence type="ECO:0000313" key="3">
    <source>
        <dbReference type="EMBL" id="PCH40152.1"/>
    </source>
</evidence>
<dbReference type="InterPro" id="IPR025337">
    <property type="entry name" value="Questin_oxidase-like"/>
</dbReference>
<dbReference type="Proteomes" id="UP000218811">
    <property type="component" value="Unassembled WGS sequence"/>
</dbReference>
<protein>
    <submittedName>
        <fullName evidence="3">Uncharacterized protein</fullName>
    </submittedName>
</protein>
<dbReference type="EMBL" id="KB468053">
    <property type="protein sequence ID" value="PCH40152.1"/>
    <property type="molecule type" value="Genomic_DNA"/>
</dbReference>
<keyword evidence="1" id="KW-0560">Oxidoreductase</keyword>
<dbReference type="PANTHER" id="PTHR35870:SF1">
    <property type="entry name" value="PROTEIN, PUTATIVE (AFU_ORTHOLOGUE AFUA_5G03330)-RELATED"/>
    <property type="match status" value="1"/>
</dbReference>
<dbReference type="STRING" id="742152.A0A2H3JD22"/>
<dbReference type="OMA" id="KHHCFWG"/>